<comment type="caution">
    <text evidence="1">The sequence shown here is derived from an EMBL/GenBank/DDBJ whole genome shotgun (WGS) entry which is preliminary data.</text>
</comment>
<gene>
    <name evidence="1" type="ORF">AVEN_117911_1</name>
</gene>
<organism evidence="1 2">
    <name type="scientific">Araneus ventricosus</name>
    <name type="common">Orbweaver spider</name>
    <name type="synonym">Epeira ventricosa</name>
    <dbReference type="NCBI Taxonomy" id="182803"/>
    <lineage>
        <taxon>Eukaryota</taxon>
        <taxon>Metazoa</taxon>
        <taxon>Ecdysozoa</taxon>
        <taxon>Arthropoda</taxon>
        <taxon>Chelicerata</taxon>
        <taxon>Arachnida</taxon>
        <taxon>Araneae</taxon>
        <taxon>Araneomorphae</taxon>
        <taxon>Entelegynae</taxon>
        <taxon>Araneoidea</taxon>
        <taxon>Araneidae</taxon>
        <taxon>Araneus</taxon>
    </lineage>
</organism>
<name>A0A4Y2JCU5_ARAVE</name>
<dbReference type="AlphaFoldDB" id="A0A4Y2JCU5"/>
<sequence length="165" mass="17984">MSLISRHDPKQHTQIEVLITDTLSGGPIQAPNEDSQKIMQLPTDPGESHINIDVLIGAGVFWTIVDASGLEKINSLTCVATIFGSALQGKQESLPNTAGLSASFLAATADVQILWELDSLGMNDRGDLSRSDKSLIDLFERDLKYENGRYETKLLWNVNPEATTS</sequence>
<proteinExistence type="predicted"/>
<evidence type="ECO:0008006" key="3">
    <source>
        <dbReference type="Google" id="ProtNLM"/>
    </source>
</evidence>
<keyword evidence="2" id="KW-1185">Reference proteome</keyword>
<accession>A0A4Y2JCU5</accession>
<dbReference type="Proteomes" id="UP000499080">
    <property type="component" value="Unassembled WGS sequence"/>
</dbReference>
<dbReference type="OrthoDB" id="8061640at2759"/>
<protein>
    <recommendedName>
        <fullName evidence="3">Peptidase aspartic putative domain-containing protein</fullName>
    </recommendedName>
</protein>
<evidence type="ECO:0000313" key="2">
    <source>
        <dbReference type="Proteomes" id="UP000499080"/>
    </source>
</evidence>
<evidence type="ECO:0000313" key="1">
    <source>
        <dbReference type="EMBL" id="GBM87062.1"/>
    </source>
</evidence>
<reference evidence="1 2" key="1">
    <citation type="journal article" date="2019" name="Sci. Rep.">
        <title>Orb-weaving spider Araneus ventricosus genome elucidates the spidroin gene catalogue.</title>
        <authorList>
            <person name="Kono N."/>
            <person name="Nakamura H."/>
            <person name="Ohtoshi R."/>
            <person name="Moran D.A.P."/>
            <person name="Shinohara A."/>
            <person name="Yoshida Y."/>
            <person name="Fujiwara M."/>
            <person name="Mori M."/>
            <person name="Tomita M."/>
            <person name="Arakawa K."/>
        </authorList>
    </citation>
    <scope>NUCLEOTIDE SEQUENCE [LARGE SCALE GENOMIC DNA]</scope>
</reference>
<dbReference type="EMBL" id="BGPR01003356">
    <property type="protein sequence ID" value="GBM87062.1"/>
    <property type="molecule type" value="Genomic_DNA"/>
</dbReference>